<protein>
    <submittedName>
        <fullName evidence="2">Uncharacterized protein</fullName>
    </submittedName>
</protein>
<proteinExistence type="predicted"/>
<dbReference type="Proteomes" id="UP001566132">
    <property type="component" value="Unassembled WGS sequence"/>
</dbReference>
<feature type="region of interest" description="Disordered" evidence="1">
    <location>
        <begin position="177"/>
        <end position="218"/>
    </location>
</feature>
<reference evidence="2 3" key="1">
    <citation type="submission" date="2024-05" db="EMBL/GenBank/DDBJ databases">
        <title>Genetic variation in Jamaican populations of the coffee berry borer (Hypothenemus hampei).</title>
        <authorList>
            <person name="Errbii M."/>
            <person name="Myrie A."/>
        </authorList>
    </citation>
    <scope>NUCLEOTIDE SEQUENCE [LARGE SCALE GENOMIC DNA]</scope>
    <source>
        <strain evidence="2">JA-Hopewell-2020-01-JO</strain>
        <tissue evidence="2">Whole body</tissue>
    </source>
</reference>
<feature type="compositionally biased region" description="Basic residues" evidence="1">
    <location>
        <begin position="187"/>
        <end position="196"/>
    </location>
</feature>
<evidence type="ECO:0000256" key="1">
    <source>
        <dbReference type="SAM" id="MobiDB-lite"/>
    </source>
</evidence>
<feature type="region of interest" description="Disordered" evidence="1">
    <location>
        <begin position="294"/>
        <end position="313"/>
    </location>
</feature>
<feature type="compositionally biased region" description="Basic and acidic residues" evidence="1">
    <location>
        <begin position="177"/>
        <end position="186"/>
    </location>
</feature>
<feature type="compositionally biased region" description="Acidic residues" evidence="1">
    <location>
        <begin position="102"/>
        <end position="121"/>
    </location>
</feature>
<evidence type="ECO:0000313" key="2">
    <source>
        <dbReference type="EMBL" id="KAL1517551.1"/>
    </source>
</evidence>
<evidence type="ECO:0000313" key="3">
    <source>
        <dbReference type="Proteomes" id="UP001566132"/>
    </source>
</evidence>
<feature type="region of interest" description="Disordered" evidence="1">
    <location>
        <begin position="94"/>
        <end position="162"/>
    </location>
</feature>
<sequence length="372" mass="40701">MDKLVPPPNGSPEEIQAWSVMMDTMVTFIKASTNLMNIITHKARYTSSVEGIKIGDVVGGCEPECEACKPKPPCGICGKTEELRDAPKSALAIAEKEGVSETPEEDPIVTEAPTDDSEMPTDEPPNQVDEPPNESPLEVPPETVPDVSSPSEERKQSITPSSNETKCVCAAIKAKRLADQKKDRCNCLKKKSKQKRNQQDIMEEEEEEFQQQPAEEEKLCACGPTEGNKDFMVKDMMEKLASAQQEITKLQGEMARLQRMDASKRVGPHGGPNPAALYKEIVKDSELYNEFPCVPCDDSNRRPPPGSYGKDSGYWSRLGDFGSGVSPGQRHMVVCPSLRSSVPSPRRQIICGPPSRVPPASGQNSCDPNCII</sequence>
<name>A0ABD1FE57_HYPHA</name>
<keyword evidence="3" id="KW-1185">Reference proteome</keyword>
<accession>A0ABD1FE57</accession>
<feature type="compositionally biased region" description="Polar residues" evidence="1">
    <location>
        <begin position="361"/>
        <end position="372"/>
    </location>
</feature>
<dbReference type="EMBL" id="JBDJPC010000001">
    <property type="protein sequence ID" value="KAL1517551.1"/>
    <property type="molecule type" value="Genomic_DNA"/>
</dbReference>
<feature type="region of interest" description="Disordered" evidence="1">
    <location>
        <begin position="353"/>
        <end position="372"/>
    </location>
</feature>
<gene>
    <name evidence="2" type="ORF">ABEB36_001301</name>
</gene>
<organism evidence="2 3">
    <name type="scientific">Hypothenemus hampei</name>
    <name type="common">Coffee berry borer</name>
    <dbReference type="NCBI Taxonomy" id="57062"/>
    <lineage>
        <taxon>Eukaryota</taxon>
        <taxon>Metazoa</taxon>
        <taxon>Ecdysozoa</taxon>
        <taxon>Arthropoda</taxon>
        <taxon>Hexapoda</taxon>
        <taxon>Insecta</taxon>
        <taxon>Pterygota</taxon>
        <taxon>Neoptera</taxon>
        <taxon>Endopterygota</taxon>
        <taxon>Coleoptera</taxon>
        <taxon>Polyphaga</taxon>
        <taxon>Cucujiformia</taxon>
        <taxon>Curculionidae</taxon>
        <taxon>Scolytinae</taxon>
        <taxon>Hypothenemus</taxon>
    </lineage>
</organism>
<comment type="caution">
    <text evidence="2">The sequence shown here is derived from an EMBL/GenBank/DDBJ whole genome shotgun (WGS) entry which is preliminary data.</text>
</comment>
<dbReference type="AlphaFoldDB" id="A0ABD1FE57"/>